<dbReference type="PANTHER" id="PTHR43014">
    <property type="entry name" value="MERCURIC REDUCTASE"/>
    <property type="match status" value="1"/>
</dbReference>
<dbReference type="Gene3D" id="3.50.50.60">
    <property type="entry name" value="FAD/NAD(P)-binding domain"/>
    <property type="match status" value="2"/>
</dbReference>
<evidence type="ECO:0000256" key="1">
    <source>
        <dbReference type="ARBA" id="ARBA00001974"/>
    </source>
</evidence>
<dbReference type="InterPro" id="IPR036188">
    <property type="entry name" value="FAD/NAD-bd_sf"/>
</dbReference>
<keyword evidence="3" id="KW-0285">Flavoprotein</keyword>
<protein>
    <submittedName>
        <fullName evidence="7">Mercuric reductase</fullName>
    </submittedName>
</protein>
<dbReference type="InterPro" id="IPR016156">
    <property type="entry name" value="FAD/NAD-linked_Rdtase_dimer_sf"/>
</dbReference>
<dbReference type="Pfam" id="PF07992">
    <property type="entry name" value="Pyr_redox_2"/>
    <property type="match status" value="1"/>
</dbReference>
<keyword evidence="4" id="KW-0274">FAD</keyword>
<proteinExistence type="inferred from homology"/>
<evidence type="ECO:0000313" key="8">
    <source>
        <dbReference type="Proteomes" id="UP001344906"/>
    </source>
</evidence>
<dbReference type="SUPFAM" id="SSF55424">
    <property type="entry name" value="FAD/NAD-linked reductases, dimerisation (C-terminal) domain"/>
    <property type="match status" value="1"/>
</dbReference>
<gene>
    <name evidence="7" type="ORF">KDH_33020</name>
</gene>
<feature type="domain" description="FAD/NAD(P)-binding" evidence="6">
    <location>
        <begin position="7"/>
        <end position="327"/>
    </location>
</feature>
<sequence>MPAVTPYDVIIIGSGQSGGPLATAFGQAGKKTAIIEREHVGGTCINEGCTPTKTMVASARVAYLTRRAADYGVETHGSVSVDMTVVRKRKRDIVESFRSGSQSRLEKSENVDLLLGEAYFIEPKVVEVRLRDGEVRQLRGEIICLNVGERPATPRIEGIEEIPYLNSTTIMELDQVPEHLLVLGGGYVGLEFTQMFRRFGSQVTVIQRGKQLLSREDADISQEVLKILREDGIEILLESTAKSVKKSADGHIQLTAQTPEGERTLTGSHLLAAAGRVPNSDSLHLEAAGITANQRGYIQVSDRLETNVPGIYALGDVKGGPAFTHISYDDFRILRTNLIEHSNASIANRLVLYTVFIDPQLGRVGLTETEARQQGRKIKVAKMPMEYVARALEVDESRGVMKAIVDADNDQILGACILGLEGGEIMSMLEIAMLGKLPYTTLRDGVFAHPTLAESLNNLFSSFAS</sequence>
<dbReference type="Proteomes" id="UP001344906">
    <property type="component" value="Unassembled WGS sequence"/>
</dbReference>
<evidence type="ECO:0000259" key="6">
    <source>
        <dbReference type="Pfam" id="PF07992"/>
    </source>
</evidence>
<evidence type="ECO:0000259" key="5">
    <source>
        <dbReference type="Pfam" id="PF02852"/>
    </source>
</evidence>
<dbReference type="EMBL" id="BSRI01000002">
    <property type="protein sequence ID" value="GLV56461.1"/>
    <property type="molecule type" value="Genomic_DNA"/>
</dbReference>
<evidence type="ECO:0000256" key="3">
    <source>
        <dbReference type="ARBA" id="ARBA00022630"/>
    </source>
</evidence>
<accession>A0ABQ6FQA9</accession>
<dbReference type="PIRSF" id="PIRSF000350">
    <property type="entry name" value="Mercury_reductase_MerA"/>
    <property type="match status" value="1"/>
</dbReference>
<comment type="similarity">
    <text evidence="2">Belongs to the class-I pyridine nucleotide-disulfide oxidoreductase family.</text>
</comment>
<dbReference type="SUPFAM" id="SSF51905">
    <property type="entry name" value="FAD/NAD(P)-binding domain"/>
    <property type="match status" value="1"/>
</dbReference>
<feature type="domain" description="Pyridine nucleotide-disulphide oxidoreductase dimerisation" evidence="5">
    <location>
        <begin position="353"/>
        <end position="458"/>
    </location>
</feature>
<dbReference type="Gene3D" id="3.30.390.30">
    <property type="match status" value="1"/>
</dbReference>
<keyword evidence="8" id="KW-1185">Reference proteome</keyword>
<dbReference type="PANTHER" id="PTHR43014:SF2">
    <property type="entry name" value="MERCURIC REDUCTASE"/>
    <property type="match status" value="1"/>
</dbReference>
<dbReference type="InterPro" id="IPR023753">
    <property type="entry name" value="FAD/NAD-binding_dom"/>
</dbReference>
<comment type="cofactor">
    <cofactor evidence="1">
        <name>FAD</name>
        <dbReference type="ChEBI" id="CHEBI:57692"/>
    </cofactor>
</comment>
<dbReference type="PRINTS" id="PR00368">
    <property type="entry name" value="FADPNR"/>
</dbReference>
<dbReference type="PRINTS" id="PR00411">
    <property type="entry name" value="PNDRDTASEI"/>
</dbReference>
<organism evidence="7 8">
    <name type="scientific">Dictyobacter halimunensis</name>
    <dbReference type="NCBI Taxonomy" id="3026934"/>
    <lineage>
        <taxon>Bacteria</taxon>
        <taxon>Bacillati</taxon>
        <taxon>Chloroflexota</taxon>
        <taxon>Ktedonobacteria</taxon>
        <taxon>Ktedonobacterales</taxon>
        <taxon>Dictyobacteraceae</taxon>
        <taxon>Dictyobacter</taxon>
    </lineage>
</organism>
<evidence type="ECO:0000256" key="4">
    <source>
        <dbReference type="ARBA" id="ARBA00022827"/>
    </source>
</evidence>
<comment type="caution">
    <text evidence="7">The sequence shown here is derived from an EMBL/GenBank/DDBJ whole genome shotgun (WGS) entry which is preliminary data.</text>
</comment>
<name>A0ABQ6FQA9_9CHLR</name>
<dbReference type="InterPro" id="IPR001100">
    <property type="entry name" value="Pyr_nuc-diS_OxRdtase"/>
</dbReference>
<dbReference type="InterPro" id="IPR004099">
    <property type="entry name" value="Pyr_nucl-diS_OxRdtase_dimer"/>
</dbReference>
<dbReference type="Pfam" id="PF02852">
    <property type="entry name" value="Pyr_redox_dim"/>
    <property type="match status" value="1"/>
</dbReference>
<evidence type="ECO:0000313" key="7">
    <source>
        <dbReference type="EMBL" id="GLV56461.1"/>
    </source>
</evidence>
<reference evidence="7 8" key="1">
    <citation type="submission" date="2023-02" db="EMBL/GenBank/DDBJ databases">
        <title>Dictyobacter halimunensis sp. nov., a new member of the class Ktedonobacteria from forest soil in a geothermal area.</title>
        <authorList>
            <person name="Rachmania M.K."/>
            <person name="Ningsih F."/>
            <person name="Sakai Y."/>
            <person name="Yabe S."/>
            <person name="Yokota A."/>
            <person name="Sjamsuridzal W."/>
        </authorList>
    </citation>
    <scope>NUCLEOTIDE SEQUENCE [LARGE SCALE GENOMIC DNA]</scope>
    <source>
        <strain evidence="7 8">S3.2.2.5</strain>
    </source>
</reference>
<dbReference type="RefSeq" id="WP_338251780.1">
    <property type="nucleotide sequence ID" value="NZ_BSRI01000002.1"/>
</dbReference>
<evidence type="ECO:0000256" key="2">
    <source>
        <dbReference type="ARBA" id="ARBA00007532"/>
    </source>
</evidence>